<evidence type="ECO:0000256" key="6">
    <source>
        <dbReference type="ARBA" id="ARBA00023303"/>
    </source>
</evidence>
<dbReference type="InterPro" id="IPR003691">
    <property type="entry name" value="FluC"/>
</dbReference>
<evidence type="ECO:0000256" key="10">
    <source>
        <dbReference type="HAMAP-Rule" id="MF_00454"/>
    </source>
</evidence>
<dbReference type="RefSeq" id="WP_204808258.1">
    <property type="nucleotide sequence ID" value="NZ_BAAAIY010000001.1"/>
</dbReference>
<evidence type="ECO:0000313" key="12">
    <source>
        <dbReference type="EMBL" id="MFC6426200.1"/>
    </source>
</evidence>
<evidence type="ECO:0000256" key="4">
    <source>
        <dbReference type="ARBA" id="ARBA00022989"/>
    </source>
</evidence>
<keyword evidence="4 10" id="KW-1133">Transmembrane helix</keyword>
<evidence type="ECO:0000256" key="1">
    <source>
        <dbReference type="ARBA" id="ARBA00004651"/>
    </source>
</evidence>
<reference evidence="13" key="1">
    <citation type="journal article" date="2019" name="Int. J. Syst. Evol. Microbiol.">
        <title>The Global Catalogue of Microorganisms (GCM) 10K type strain sequencing project: providing services to taxonomists for standard genome sequencing and annotation.</title>
        <authorList>
            <consortium name="The Broad Institute Genomics Platform"/>
            <consortium name="The Broad Institute Genome Sequencing Center for Infectious Disease"/>
            <person name="Wu L."/>
            <person name="Ma J."/>
        </authorList>
    </citation>
    <scope>NUCLEOTIDE SEQUENCE [LARGE SCALE GENOMIC DNA]</scope>
    <source>
        <strain evidence="13">CCUG 47105</strain>
    </source>
</reference>
<keyword evidence="6 10" id="KW-0407">Ion channel</keyword>
<feature type="region of interest" description="Disordered" evidence="11">
    <location>
        <begin position="141"/>
        <end position="174"/>
    </location>
</feature>
<comment type="caution">
    <text evidence="12">The sequence shown here is derived from an EMBL/GenBank/DDBJ whole genome shotgun (WGS) entry which is preliminary data.</text>
</comment>
<dbReference type="HAMAP" id="MF_00454">
    <property type="entry name" value="FluC"/>
    <property type="match status" value="1"/>
</dbReference>
<feature type="transmembrane region" description="Helical" evidence="10">
    <location>
        <begin position="77"/>
        <end position="96"/>
    </location>
</feature>
<dbReference type="Proteomes" id="UP001596305">
    <property type="component" value="Unassembled WGS sequence"/>
</dbReference>
<accession>A0ABW1XCL1</accession>
<feature type="transmembrane region" description="Helical" evidence="10">
    <location>
        <begin position="44"/>
        <end position="65"/>
    </location>
</feature>
<keyword evidence="5 10" id="KW-0472">Membrane</keyword>
<keyword evidence="10" id="KW-0479">Metal-binding</keyword>
<evidence type="ECO:0000256" key="8">
    <source>
        <dbReference type="ARBA" id="ARBA00035585"/>
    </source>
</evidence>
<feature type="binding site" evidence="10">
    <location>
        <position position="90"/>
    </location>
    <ligand>
        <name>Na(+)</name>
        <dbReference type="ChEBI" id="CHEBI:29101"/>
        <note>structural</note>
    </ligand>
</feature>
<dbReference type="PANTHER" id="PTHR28259">
    <property type="entry name" value="FLUORIDE EXPORT PROTEIN 1-RELATED"/>
    <property type="match status" value="1"/>
</dbReference>
<feature type="transmembrane region" description="Helical" evidence="10">
    <location>
        <begin position="111"/>
        <end position="133"/>
    </location>
</feature>
<evidence type="ECO:0000256" key="9">
    <source>
        <dbReference type="ARBA" id="ARBA00049940"/>
    </source>
</evidence>
<evidence type="ECO:0000256" key="5">
    <source>
        <dbReference type="ARBA" id="ARBA00023136"/>
    </source>
</evidence>
<keyword evidence="10" id="KW-0915">Sodium</keyword>
<organism evidence="12 13">
    <name type="scientific">Oerskovia paurometabola</name>
    <dbReference type="NCBI Taxonomy" id="162170"/>
    <lineage>
        <taxon>Bacteria</taxon>
        <taxon>Bacillati</taxon>
        <taxon>Actinomycetota</taxon>
        <taxon>Actinomycetes</taxon>
        <taxon>Micrococcales</taxon>
        <taxon>Cellulomonadaceae</taxon>
        <taxon>Oerskovia</taxon>
    </lineage>
</organism>
<dbReference type="Pfam" id="PF02537">
    <property type="entry name" value="CRCB"/>
    <property type="match status" value="1"/>
</dbReference>
<comment type="catalytic activity">
    <reaction evidence="8">
        <text>fluoride(in) = fluoride(out)</text>
        <dbReference type="Rhea" id="RHEA:76159"/>
        <dbReference type="ChEBI" id="CHEBI:17051"/>
    </reaction>
    <physiologicalReaction direction="left-to-right" evidence="8">
        <dbReference type="Rhea" id="RHEA:76160"/>
    </physiologicalReaction>
</comment>
<feature type="transmembrane region" description="Helical" evidence="10">
    <location>
        <begin position="12"/>
        <end position="32"/>
    </location>
</feature>
<dbReference type="EMBL" id="JBHSTM010000008">
    <property type="protein sequence ID" value="MFC6426200.1"/>
    <property type="molecule type" value="Genomic_DNA"/>
</dbReference>
<comment type="function">
    <text evidence="9 10">Fluoride-specific ion channel. Important for reducing fluoride concentration in the cell, thus reducing its toxicity.</text>
</comment>
<name>A0ABW1XCL1_9CELL</name>
<evidence type="ECO:0000256" key="3">
    <source>
        <dbReference type="ARBA" id="ARBA00022692"/>
    </source>
</evidence>
<comment type="similarity">
    <text evidence="7 10">Belongs to the fluoride channel Fluc/FEX (TC 1.A.43) family.</text>
</comment>
<comment type="subcellular location">
    <subcellularLocation>
        <location evidence="1 10">Cell membrane</location>
        <topology evidence="1 10">Multi-pass membrane protein</topology>
    </subcellularLocation>
</comment>
<keyword evidence="13" id="KW-1185">Reference proteome</keyword>
<sequence length="174" mass="18079">MAAAARPSYLRWASIGLVMIGGAFGAAGREGVSLAVPDIDQMPIAIPIVNIVGAFLLGYLYEAVARRLPGDPRGPRLKLLLGTGFCGGFTTYSSLATDTAVLLVKDRADLALVYVLATVLVGAVATFAGIVVATKVNAQKQPTSEGAPRWPSVSSSSSRSQAAWARARASWSTD</sequence>
<evidence type="ECO:0000313" key="13">
    <source>
        <dbReference type="Proteomes" id="UP001596305"/>
    </source>
</evidence>
<feature type="binding site" evidence="10">
    <location>
        <position position="87"/>
    </location>
    <ligand>
        <name>Na(+)</name>
        <dbReference type="ChEBI" id="CHEBI:29101"/>
        <note>structural</note>
    </ligand>
</feature>
<protein>
    <recommendedName>
        <fullName evidence="10">Fluoride-specific ion channel FluC</fullName>
    </recommendedName>
</protein>
<keyword evidence="2 10" id="KW-1003">Cell membrane</keyword>
<gene>
    <name evidence="10" type="primary">fluC</name>
    <name evidence="10" type="synonym">crcB</name>
    <name evidence="12" type="ORF">ACFP71_15305</name>
</gene>
<evidence type="ECO:0000256" key="11">
    <source>
        <dbReference type="SAM" id="MobiDB-lite"/>
    </source>
</evidence>
<proteinExistence type="inferred from homology"/>
<comment type="activity regulation">
    <text evidence="10">Na(+) is not transported, but it plays an essential structural role and its presence is essential for fluoride channel function.</text>
</comment>
<keyword evidence="10" id="KW-0406">Ion transport</keyword>
<keyword evidence="10" id="KW-0813">Transport</keyword>
<dbReference type="PANTHER" id="PTHR28259:SF1">
    <property type="entry name" value="FLUORIDE EXPORT PROTEIN 1-RELATED"/>
    <property type="match status" value="1"/>
</dbReference>
<evidence type="ECO:0000256" key="7">
    <source>
        <dbReference type="ARBA" id="ARBA00035120"/>
    </source>
</evidence>
<feature type="compositionally biased region" description="Low complexity" evidence="11">
    <location>
        <begin position="147"/>
        <end position="174"/>
    </location>
</feature>
<keyword evidence="3 10" id="KW-0812">Transmembrane</keyword>
<evidence type="ECO:0000256" key="2">
    <source>
        <dbReference type="ARBA" id="ARBA00022475"/>
    </source>
</evidence>